<dbReference type="AlphaFoldDB" id="A0A220MGH1"/>
<proteinExistence type="predicted"/>
<protein>
    <submittedName>
        <fullName evidence="1">Uncharacterized protein</fullName>
    </submittedName>
</protein>
<evidence type="ECO:0000313" key="2">
    <source>
        <dbReference type="Proteomes" id="UP000197781"/>
    </source>
</evidence>
<dbReference type="RefSeq" id="WP_088907917.1">
    <property type="nucleotide sequence ID" value="NZ_CP018145.1"/>
</dbReference>
<organism evidence="1 2">
    <name type="scientific">Brevibacillus formosus</name>
    <dbReference type="NCBI Taxonomy" id="54913"/>
    <lineage>
        <taxon>Bacteria</taxon>
        <taxon>Bacillati</taxon>
        <taxon>Bacillota</taxon>
        <taxon>Bacilli</taxon>
        <taxon>Bacillales</taxon>
        <taxon>Paenibacillaceae</taxon>
        <taxon>Brevibacillus</taxon>
    </lineage>
</organism>
<dbReference type="KEGG" id="bfm:BP422_11585"/>
<sequence>MITIPLPGNHSPLSNLISYSVSPLYEMAASLYTLAQETPPERFAYWTEEKLEQFESARLLKEWGYFVPLFRYGIPDSFDPLHTKGVMAVDDQYEYFVTLPTDHFMRSIKPILEEWILHHDAPVVAFDLEEDADYVKGRFSLFVSSYWQLFFEANWEAIAPKFVREAERIYYSLQGIQSLTTYLQSISPAITYDTETHRLTCPSNGPSYDAQHLILYPSYYYAQEPTLTKKGWNAHLLYSIPEVSTQPKTPS</sequence>
<dbReference type="EMBL" id="CP018145">
    <property type="protein sequence ID" value="ASJ54131.1"/>
    <property type="molecule type" value="Genomic_DNA"/>
</dbReference>
<reference evidence="1 2" key="1">
    <citation type="submission" date="2016-11" db="EMBL/GenBank/DDBJ databases">
        <authorList>
            <person name="Jaros S."/>
            <person name="Januszkiewicz K."/>
            <person name="Wedrychowicz H."/>
        </authorList>
    </citation>
    <scope>NUCLEOTIDE SEQUENCE [LARGE SCALE GENOMIC DNA]</scope>
    <source>
        <strain evidence="1 2">NF2</strain>
    </source>
</reference>
<dbReference type="Proteomes" id="UP000197781">
    <property type="component" value="Chromosome"/>
</dbReference>
<evidence type="ECO:0000313" key="1">
    <source>
        <dbReference type="EMBL" id="ASJ54131.1"/>
    </source>
</evidence>
<name>A0A220MGH1_9BACL</name>
<gene>
    <name evidence="1" type="ORF">BP422_11585</name>
</gene>
<accession>A0A220MGH1</accession>